<dbReference type="PANTHER" id="PTHR24232">
    <property type="entry name" value="G-PROTEIN COUPLED RECEPTOR"/>
    <property type="match status" value="1"/>
</dbReference>
<comment type="subcellular location">
    <subcellularLocation>
        <location evidence="1">Membrane</location>
        <topology evidence="1">Multi-pass membrane protein</topology>
    </subcellularLocation>
</comment>
<keyword evidence="3 9" id="KW-1133">Transmembrane helix</keyword>
<proteinExistence type="predicted"/>
<evidence type="ECO:0000256" key="7">
    <source>
        <dbReference type="ARBA" id="ARBA00023180"/>
    </source>
</evidence>
<evidence type="ECO:0000256" key="1">
    <source>
        <dbReference type="ARBA" id="ARBA00004141"/>
    </source>
</evidence>
<dbReference type="Proteomes" id="UP001155660">
    <property type="component" value="Chromosome B21"/>
</dbReference>
<evidence type="ECO:0000256" key="4">
    <source>
        <dbReference type="ARBA" id="ARBA00023040"/>
    </source>
</evidence>
<feature type="transmembrane region" description="Helical" evidence="9">
    <location>
        <begin position="93"/>
        <end position="115"/>
    </location>
</feature>
<keyword evidence="5 9" id="KW-0472">Membrane</keyword>
<keyword evidence="6" id="KW-0675">Receptor</keyword>
<keyword evidence="8" id="KW-0807">Transducer</keyword>
<dbReference type="PROSITE" id="PS50262">
    <property type="entry name" value="G_PROTEIN_RECEP_F1_2"/>
    <property type="match status" value="1"/>
</dbReference>
<gene>
    <name evidence="11" type="primary">LOC122141223</name>
</gene>
<evidence type="ECO:0000256" key="6">
    <source>
        <dbReference type="ARBA" id="ARBA00023170"/>
    </source>
</evidence>
<feature type="transmembrane region" description="Helical" evidence="9">
    <location>
        <begin position="167"/>
        <end position="192"/>
    </location>
</feature>
<dbReference type="InterPro" id="IPR000276">
    <property type="entry name" value="GPCR_Rhodpsn"/>
</dbReference>
<dbReference type="RefSeq" id="XP_042603779.1">
    <property type="nucleotide sequence ID" value="XM_042747845.1"/>
</dbReference>
<dbReference type="Pfam" id="PF00001">
    <property type="entry name" value="7tm_1"/>
    <property type="match status" value="1"/>
</dbReference>
<feature type="transmembrane region" description="Helical" evidence="9">
    <location>
        <begin position="213"/>
        <end position="237"/>
    </location>
</feature>
<reference evidence="11" key="1">
    <citation type="submission" date="2025-08" db="UniProtKB">
        <authorList>
            <consortium name="RefSeq"/>
        </authorList>
    </citation>
    <scope>IDENTIFICATION</scope>
    <source>
        <tissue evidence="11">Muscle</tissue>
    </source>
</reference>
<dbReference type="GO" id="GO:0007200">
    <property type="term" value="P:phospholipase C-activating G protein-coupled receptor signaling pathway"/>
    <property type="evidence" value="ECO:0007669"/>
    <property type="project" value="TreeGrafter"/>
</dbReference>
<keyword evidence="2 9" id="KW-0812">Transmembrane</keyword>
<dbReference type="AlphaFoldDB" id="A0A9Q9XL10"/>
<dbReference type="GO" id="GO:0005886">
    <property type="term" value="C:plasma membrane"/>
    <property type="evidence" value="ECO:0007669"/>
    <property type="project" value="TreeGrafter"/>
</dbReference>
<evidence type="ECO:0000256" key="5">
    <source>
        <dbReference type="ARBA" id="ARBA00023136"/>
    </source>
</evidence>
<dbReference type="PANTHER" id="PTHR24232:SF85">
    <property type="entry name" value="G-PROTEIN COUPLED RECEPTOR 4"/>
    <property type="match status" value="1"/>
</dbReference>
<sequence>MNNSTVTFITLAASANPTTQSIGLIDSLQLFVCSFTFLFGMPTHCYVIWLIITGAGSGVALEFFNLNLSVCEIGICIFCFLDTMAIWFPNLKIVSNFIQGLGITGRSLILCLMCVERYLAVVHPVTFLKYKPLRYRVICCTVVWILTLGSCLYTMFILMALNIIAHGWFLTLQFFLFFSIQLFCLVAVLRALKQSGPGERVKEKEEENKMKRKAFHLILITSLNTIFINVPFIIFSLYRVVRQQQSLELRIAVVICYTLGGFVQPVLYLHRIGKLSCRCSS</sequence>
<evidence type="ECO:0000259" key="10">
    <source>
        <dbReference type="PROSITE" id="PS50262"/>
    </source>
</evidence>
<evidence type="ECO:0000256" key="9">
    <source>
        <dbReference type="SAM" id="Phobius"/>
    </source>
</evidence>
<feature type="transmembrane region" description="Helical" evidence="9">
    <location>
        <begin position="64"/>
        <end position="87"/>
    </location>
</feature>
<accession>A0A9Q9XL10</accession>
<dbReference type="GeneID" id="122141223"/>
<dbReference type="GO" id="GO:0035025">
    <property type="term" value="P:positive regulation of Rho protein signal transduction"/>
    <property type="evidence" value="ECO:0007669"/>
    <property type="project" value="TreeGrafter"/>
</dbReference>
<keyword evidence="7" id="KW-0325">Glycoprotein</keyword>
<feature type="transmembrane region" description="Helical" evidence="9">
    <location>
        <begin position="135"/>
        <end position="161"/>
    </location>
</feature>
<feature type="transmembrane region" description="Helical" evidence="9">
    <location>
        <begin position="249"/>
        <end position="269"/>
    </location>
</feature>
<evidence type="ECO:0000313" key="11">
    <source>
        <dbReference type="RefSeq" id="XP_042603779.1"/>
    </source>
</evidence>
<name>A0A9Q9XL10_CYPCA</name>
<keyword evidence="4" id="KW-0297">G-protein coupled receptor</keyword>
<evidence type="ECO:0000256" key="8">
    <source>
        <dbReference type="ARBA" id="ARBA00023224"/>
    </source>
</evidence>
<evidence type="ECO:0000256" key="3">
    <source>
        <dbReference type="ARBA" id="ARBA00022989"/>
    </source>
</evidence>
<dbReference type="GO" id="GO:0004930">
    <property type="term" value="F:G protein-coupled receptor activity"/>
    <property type="evidence" value="ECO:0007669"/>
    <property type="project" value="UniProtKB-KW"/>
</dbReference>
<dbReference type="KEGG" id="ccar:122141223"/>
<evidence type="ECO:0000256" key="2">
    <source>
        <dbReference type="ARBA" id="ARBA00022692"/>
    </source>
</evidence>
<feature type="transmembrane region" description="Helical" evidence="9">
    <location>
        <begin position="27"/>
        <end position="52"/>
    </location>
</feature>
<dbReference type="InterPro" id="IPR017452">
    <property type="entry name" value="GPCR_Rhodpsn_7TM"/>
</dbReference>
<protein>
    <submittedName>
        <fullName evidence="11">C-C chemokine receptor type 8-like</fullName>
    </submittedName>
</protein>
<dbReference type="SUPFAM" id="SSF81321">
    <property type="entry name" value="Family A G protein-coupled receptor-like"/>
    <property type="match status" value="1"/>
</dbReference>
<dbReference type="OrthoDB" id="8860420at2759"/>
<feature type="domain" description="G-protein coupled receptors family 1 profile" evidence="10">
    <location>
        <begin position="108"/>
        <end position="268"/>
    </location>
</feature>
<organism evidence="11">
    <name type="scientific">Cyprinus carpio</name>
    <name type="common">Common carp</name>
    <dbReference type="NCBI Taxonomy" id="7962"/>
    <lineage>
        <taxon>Eukaryota</taxon>
        <taxon>Metazoa</taxon>
        <taxon>Chordata</taxon>
        <taxon>Craniata</taxon>
        <taxon>Vertebrata</taxon>
        <taxon>Euteleostomi</taxon>
        <taxon>Actinopterygii</taxon>
        <taxon>Neopterygii</taxon>
        <taxon>Teleostei</taxon>
        <taxon>Ostariophysi</taxon>
        <taxon>Cypriniformes</taxon>
        <taxon>Cyprinidae</taxon>
        <taxon>Cyprininae</taxon>
        <taxon>Cyprinus</taxon>
    </lineage>
</organism>